<sequence length="553" mass="58473">MSVAVVPVARTWLARTRSRAPAGTLRNTTSASSSAAPGESVEKGSDMNRAPCTLRLVAFMVCSGPKLLGKPLFGATAAVSTAARFLLRPMRVQAMKSVDTVVENKGDAERPVQSRAFGVEAALMAAVRVVTRATGFLISMLVARMLGAEGRGVFAALAAPTALATNFSEMGIRQATAFYVGNGTLTAKRAVPTLLTMVLLSSALGATLSLVYFEIVGVAEGEWLWRALAAMAILPSLAVSYATGVFLGQKRIADFRKLSWQPPIVRLVAIAAGGWVLGMGLSGVLAANLLGAFLGAGYALRLLGRNGPLRLGYDRRIAAMLHRKGLSYAVSLFILMVNYRIMTLLLTIDGDMVAVGLYAQAALMAELLWEVPNTLSALVLSRAVTTSEEEKAAFSGKVMSLARVAVALGAAASLCLAIAAPFFFPLVFGPDFARSADLCVALLPGVVAFTLFKILNIDVAGRGKPWVTMIVMLPVLLLNIGLGWWAVREAGAMGAALASSVSFIVASFAYLFVYARVVGVSPLAVVTPTRTDLELLRRALGAFDPRRKFKRKA</sequence>
<evidence type="ECO:0000256" key="6">
    <source>
        <dbReference type="SAM" id="MobiDB-lite"/>
    </source>
</evidence>
<dbReference type="EMBL" id="NSLI01000008">
    <property type="protein sequence ID" value="PAX06341.1"/>
    <property type="molecule type" value="Genomic_DNA"/>
</dbReference>
<comment type="subcellular location">
    <subcellularLocation>
        <location evidence="1">Cell membrane</location>
        <topology evidence="1">Multi-pass membrane protein</topology>
    </subcellularLocation>
</comment>
<evidence type="ECO:0000256" key="3">
    <source>
        <dbReference type="ARBA" id="ARBA00022692"/>
    </source>
</evidence>
<feature type="transmembrane region" description="Helical" evidence="7">
    <location>
        <begin position="466"/>
        <end position="487"/>
    </location>
</feature>
<feature type="transmembrane region" description="Helical" evidence="7">
    <location>
        <begin position="260"/>
        <end position="278"/>
    </location>
</feature>
<dbReference type="Pfam" id="PF01943">
    <property type="entry name" value="Polysacc_synt"/>
    <property type="match status" value="1"/>
</dbReference>
<feature type="compositionally biased region" description="Polar residues" evidence="6">
    <location>
        <begin position="25"/>
        <end position="35"/>
    </location>
</feature>
<feature type="region of interest" description="Disordered" evidence="6">
    <location>
        <begin position="19"/>
        <end position="46"/>
    </location>
</feature>
<feature type="transmembrane region" description="Helical" evidence="7">
    <location>
        <begin position="435"/>
        <end position="454"/>
    </location>
</feature>
<dbReference type="GO" id="GO:0005886">
    <property type="term" value="C:plasma membrane"/>
    <property type="evidence" value="ECO:0007669"/>
    <property type="project" value="UniProtKB-SubCell"/>
</dbReference>
<feature type="transmembrane region" description="Helical" evidence="7">
    <location>
        <begin position="284"/>
        <end position="304"/>
    </location>
</feature>
<dbReference type="InterPro" id="IPR002797">
    <property type="entry name" value="Polysacc_synth"/>
</dbReference>
<dbReference type="AlphaFoldDB" id="A0A2A2SBE2"/>
<dbReference type="OrthoDB" id="8482265at2"/>
<comment type="caution">
    <text evidence="8">The sequence shown here is derived from an EMBL/GenBank/DDBJ whole genome shotgun (WGS) entry which is preliminary data.</text>
</comment>
<gene>
    <name evidence="8" type="ORF">CKY28_17840</name>
</gene>
<evidence type="ECO:0000256" key="4">
    <source>
        <dbReference type="ARBA" id="ARBA00022989"/>
    </source>
</evidence>
<feature type="transmembrane region" description="Helical" evidence="7">
    <location>
        <begin position="401"/>
        <end position="423"/>
    </location>
</feature>
<evidence type="ECO:0000256" key="5">
    <source>
        <dbReference type="ARBA" id="ARBA00023136"/>
    </source>
</evidence>
<feature type="transmembrane region" description="Helical" evidence="7">
    <location>
        <begin position="225"/>
        <end position="248"/>
    </location>
</feature>
<keyword evidence="2" id="KW-1003">Cell membrane</keyword>
<organism evidence="8 9">
    <name type="scientific">Sphingomonas lenta</name>
    <dbReference type="NCBI Taxonomy" id="1141887"/>
    <lineage>
        <taxon>Bacteria</taxon>
        <taxon>Pseudomonadati</taxon>
        <taxon>Pseudomonadota</taxon>
        <taxon>Alphaproteobacteria</taxon>
        <taxon>Sphingomonadales</taxon>
        <taxon>Sphingomonadaceae</taxon>
        <taxon>Sphingomonas</taxon>
    </lineage>
</organism>
<evidence type="ECO:0000313" key="8">
    <source>
        <dbReference type="EMBL" id="PAX06341.1"/>
    </source>
</evidence>
<feature type="transmembrane region" description="Helical" evidence="7">
    <location>
        <begin position="325"/>
        <end position="346"/>
    </location>
</feature>
<dbReference type="Proteomes" id="UP000218151">
    <property type="component" value="Unassembled WGS sequence"/>
</dbReference>
<evidence type="ECO:0000313" key="9">
    <source>
        <dbReference type="Proteomes" id="UP000218151"/>
    </source>
</evidence>
<proteinExistence type="predicted"/>
<evidence type="ECO:0000256" key="7">
    <source>
        <dbReference type="SAM" id="Phobius"/>
    </source>
</evidence>
<keyword evidence="5 7" id="KW-0472">Membrane</keyword>
<keyword evidence="3 7" id="KW-0812">Transmembrane</keyword>
<dbReference type="PANTHER" id="PTHR30250">
    <property type="entry name" value="PST FAMILY PREDICTED COLANIC ACID TRANSPORTER"/>
    <property type="match status" value="1"/>
</dbReference>
<feature type="transmembrane region" description="Helical" evidence="7">
    <location>
        <begin position="194"/>
        <end position="213"/>
    </location>
</feature>
<dbReference type="InterPro" id="IPR050833">
    <property type="entry name" value="Poly_Biosynth_Transport"/>
</dbReference>
<protein>
    <submittedName>
        <fullName evidence="8">Uncharacterized protein</fullName>
    </submittedName>
</protein>
<evidence type="ECO:0000256" key="2">
    <source>
        <dbReference type="ARBA" id="ARBA00022475"/>
    </source>
</evidence>
<feature type="transmembrane region" description="Helical" evidence="7">
    <location>
        <begin position="493"/>
        <end position="513"/>
    </location>
</feature>
<dbReference type="PANTHER" id="PTHR30250:SF11">
    <property type="entry name" value="O-ANTIGEN TRANSPORTER-RELATED"/>
    <property type="match status" value="1"/>
</dbReference>
<reference evidence="9" key="1">
    <citation type="submission" date="2017-09" db="EMBL/GenBank/DDBJ databases">
        <authorList>
            <person name="Feng G."/>
            <person name="Zhu H."/>
        </authorList>
    </citation>
    <scope>NUCLEOTIDE SEQUENCE [LARGE SCALE GENOMIC DNA]</scope>
    <source>
        <strain evidence="9">1PNM-20</strain>
    </source>
</reference>
<keyword evidence="4 7" id="KW-1133">Transmembrane helix</keyword>
<accession>A0A2A2SBE2</accession>
<feature type="transmembrane region" description="Helical" evidence="7">
    <location>
        <begin position="358"/>
        <end position="380"/>
    </location>
</feature>
<evidence type="ECO:0000256" key="1">
    <source>
        <dbReference type="ARBA" id="ARBA00004651"/>
    </source>
</evidence>
<keyword evidence="9" id="KW-1185">Reference proteome</keyword>
<name>A0A2A2SBE2_9SPHN</name>